<dbReference type="PROSITE" id="PS00107">
    <property type="entry name" value="PROTEIN_KINASE_ATP"/>
    <property type="match status" value="1"/>
</dbReference>
<dbReference type="PROSITE" id="PS50011">
    <property type="entry name" value="PROTEIN_KINASE_DOM"/>
    <property type="match status" value="1"/>
</dbReference>
<evidence type="ECO:0000256" key="6">
    <source>
        <dbReference type="RuleBase" id="RU000304"/>
    </source>
</evidence>
<dbReference type="InterPro" id="IPR011009">
    <property type="entry name" value="Kinase-like_dom_sf"/>
</dbReference>
<dbReference type="GO" id="GO:0004674">
    <property type="term" value="F:protein serine/threonine kinase activity"/>
    <property type="evidence" value="ECO:0007669"/>
    <property type="project" value="UniProtKB-KW"/>
</dbReference>
<evidence type="ECO:0000259" key="7">
    <source>
        <dbReference type="PROSITE" id="PS50011"/>
    </source>
</evidence>
<keyword evidence="2 5" id="KW-0547">Nucleotide-binding</keyword>
<dbReference type="PROSITE" id="PS00108">
    <property type="entry name" value="PROTEIN_KINASE_ST"/>
    <property type="match status" value="1"/>
</dbReference>
<dbReference type="Proteomes" id="UP001233172">
    <property type="component" value="Unassembled WGS sequence"/>
</dbReference>
<dbReference type="CDD" id="cd14014">
    <property type="entry name" value="STKc_PknB_like"/>
    <property type="match status" value="1"/>
</dbReference>
<evidence type="ECO:0000256" key="4">
    <source>
        <dbReference type="ARBA" id="ARBA00022840"/>
    </source>
</evidence>
<comment type="caution">
    <text evidence="8">The sequence shown here is derived from an EMBL/GenBank/DDBJ whole genome shotgun (WGS) entry which is preliminary data.</text>
</comment>
<reference evidence="8" key="2">
    <citation type="submission" date="2023-04" db="EMBL/GenBank/DDBJ databases">
        <authorList>
            <person name="Bu L."/>
            <person name="Lu L."/>
            <person name="Laidemitt M.R."/>
            <person name="Zhang S.M."/>
            <person name="Mutuku M."/>
            <person name="Mkoji G."/>
            <person name="Steinauer M."/>
            <person name="Loker E.S."/>
        </authorList>
    </citation>
    <scope>NUCLEOTIDE SEQUENCE</scope>
    <source>
        <strain evidence="8">KasaAsao</strain>
        <tissue evidence="8">Whole Snail</tissue>
    </source>
</reference>
<evidence type="ECO:0000313" key="9">
    <source>
        <dbReference type="Proteomes" id="UP001233172"/>
    </source>
</evidence>
<dbReference type="GO" id="GO:0005524">
    <property type="term" value="F:ATP binding"/>
    <property type="evidence" value="ECO:0007669"/>
    <property type="project" value="UniProtKB-UniRule"/>
</dbReference>
<dbReference type="InterPro" id="IPR008271">
    <property type="entry name" value="Ser/Thr_kinase_AS"/>
</dbReference>
<dbReference type="Gene3D" id="1.10.510.10">
    <property type="entry name" value="Transferase(Phosphotransferase) domain 1"/>
    <property type="match status" value="1"/>
</dbReference>
<evidence type="ECO:0000256" key="2">
    <source>
        <dbReference type="ARBA" id="ARBA00022741"/>
    </source>
</evidence>
<evidence type="ECO:0000256" key="1">
    <source>
        <dbReference type="ARBA" id="ARBA00022679"/>
    </source>
</evidence>
<reference evidence="8" key="1">
    <citation type="journal article" date="2023" name="PLoS Negl. Trop. Dis.">
        <title>A genome sequence for Biomphalaria pfeifferi, the major vector snail for the human-infecting parasite Schistosoma mansoni.</title>
        <authorList>
            <person name="Bu L."/>
            <person name="Lu L."/>
            <person name="Laidemitt M.R."/>
            <person name="Zhang S.M."/>
            <person name="Mutuku M."/>
            <person name="Mkoji G."/>
            <person name="Steinauer M."/>
            <person name="Loker E.S."/>
        </authorList>
    </citation>
    <scope>NUCLEOTIDE SEQUENCE</scope>
    <source>
        <strain evidence="8">KasaAsao</strain>
    </source>
</reference>
<organism evidence="8 9">
    <name type="scientific">Biomphalaria pfeifferi</name>
    <name type="common">Bloodfluke planorb</name>
    <name type="synonym">Freshwater snail</name>
    <dbReference type="NCBI Taxonomy" id="112525"/>
    <lineage>
        <taxon>Eukaryota</taxon>
        <taxon>Metazoa</taxon>
        <taxon>Spiralia</taxon>
        <taxon>Lophotrochozoa</taxon>
        <taxon>Mollusca</taxon>
        <taxon>Gastropoda</taxon>
        <taxon>Heterobranchia</taxon>
        <taxon>Euthyneura</taxon>
        <taxon>Panpulmonata</taxon>
        <taxon>Hygrophila</taxon>
        <taxon>Lymnaeoidea</taxon>
        <taxon>Planorbidae</taxon>
        <taxon>Biomphalaria</taxon>
    </lineage>
</organism>
<comment type="similarity">
    <text evidence="6">Belongs to the protein kinase superfamily.</text>
</comment>
<accession>A0AAD8C3I0</accession>
<dbReference type="PANTHER" id="PTHR44329">
    <property type="entry name" value="SERINE/THREONINE-PROTEIN KINASE TNNI3K-RELATED"/>
    <property type="match status" value="1"/>
</dbReference>
<keyword evidence="9" id="KW-1185">Reference proteome</keyword>
<sequence>MDWPKNEIVNEDSTTYLAGCESRGFRILDIKDDFFKTFNLKSGPVIGSGLSGNVVLASHLDQPQTKTAVKIFSTASEDGGIISKKMFVREVKMMQSVAHPNLMKIIVAVRCPTYLAIGMPYYQKGSLSSVLHELTPSHLAVYLVQMAFALSYLDNKRIVHSDIKPANILVDDKSNAILGDFGLAFNVPHGTKVISSDRVGGTPAFMAPELLTLGNVDPFKLDIYSLGAVVWCILFKTEPKSTVTFDYLHETNMSPDIPQPYRWALSRMLHPVAEKRIHIKQVLSTLKETKFCPAVVETLTKFDTSR</sequence>
<name>A0AAD8C3I0_BIOPF</name>
<keyword evidence="6" id="KW-0723">Serine/threonine-protein kinase</keyword>
<dbReference type="Pfam" id="PF00069">
    <property type="entry name" value="Pkinase"/>
    <property type="match status" value="1"/>
</dbReference>
<feature type="binding site" evidence="5">
    <location>
        <position position="70"/>
    </location>
    <ligand>
        <name>ATP</name>
        <dbReference type="ChEBI" id="CHEBI:30616"/>
    </ligand>
</feature>
<dbReference type="SUPFAM" id="SSF56112">
    <property type="entry name" value="Protein kinase-like (PK-like)"/>
    <property type="match status" value="1"/>
</dbReference>
<dbReference type="PANTHER" id="PTHR44329:SF288">
    <property type="entry name" value="MITOGEN-ACTIVATED PROTEIN KINASE KINASE KINASE 20"/>
    <property type="match status" value="1"/>
</dbReference>
<proteinExistence type="inferred from homology"/>
<evidence type="ECO:0000256" key="3">
    <source>
        <dbReference type="ARBA" id="ARBA00022777"/>
    </source>
</evidence>
<keyword evidence="1" id="KW-0808">Transferase</keyword>
<dbReference type="SMART" id="SM00220">
    <property type="entry name" value="S_TKc"/>
    <property type="match status" value="1"/>
</dbReference>
<dbReference type="AlphaFoldDB" id="A0AAD8C3I0"/>
<dbReference type="InterPro" id="IPR017441">
    <property type="entry name" value="Protein_kinase_ATP_BS"/>
</dbReference>
<feature type="domain" description="Protein kinase" evidence="7">
    <location>
        <begin position="40"/>
        <end position="291"/>
    </location>
</feature>
<evidence type="ECO:0000313" key="8">
    <source>
        <dbReference type="EMBL" id="KAK0064749.1"/>
    </source>
</evidence>
<dbReference type="EMBL" id="JASAOG010000016">
    <property type="protein sequence ID" value="KAK0064749.1"/>
    <property type="molecule type" value="Genomic_DNA"/>
</dbReference>
<evidence type="ECO:0000256" key="5">
    <source>
        <dbReference type="PROSITE-ProRule" id="PRU10141"/>
    </source>
</evidence>
<protein>
    <submittedName>
        <fullName evidence="8">Mitogen-activated protein kinase kinase kinase ANP1</fullName>
    </submittedName>
</protein>
<dbReference type="InterPro" id="IPR051681">
    <property type="entry name" value="Ser/Thr_Kinases-Pseudokinases"/>
</dbReference>
<gene>
    <name evidence="8" type="ORF">Bpfe_005838</name>
</gene>
<keyword evidence="3 8" id="KW-0418">Kinase</keyword>
<dbReference type="InterPro" id="IPR000719">
    <property type="entry name" value="Prot_kinase_dom"/>
</dbReference>
<keyword evidence="4 5" id="KW-0067">ATP-binding</keyword>